<reference evidence="1 2" key="1">
    <citation type="submission" date="2021-06" db="EMBL/GenBank/DDBJ databases">
        <title>Clostridia strains as spoilage organisms.</title>
        <authorList>
            <person name="Wambui J."/>
            <person name="Stephan R."/>
            <person name="Stevens M.J.A."/>
        </authorList>
    </citation>
    <scope>NUCLEOTIDE SEQUENCE [LARGE SCALE GENOMIC DNA]</scope>
    <source>
        <strain evidence="1 2">DSM 14204</strain>
    </source>
</reference>
<comment type="caution">
    <text evidence="1">The sequence shown here is derived from an EMBL/GenBank/DDBJ whole genome shotgun (WGS) entry which is preliminary data.</text>
</comment>
<evidence type="ECO:0000313" key="2">
    <source>
        <dbReference type="Proteomes" id="UP000776252"/>
    </source>
</evidence>
<organism evidence="1 2">
    <name type="scientific">Clostridium frigoris</name>
    <dbReference type="NCBI Taxonomy" id="205327"/>
    <lineage>
        <taxon>Bacteria</taxon>
        <taxon>Bacillati</taxon>
        <taxon>Bacillota</taxon>
        <taxon>Clostridia</taxon>
        <taxon>Eubacteriales</taxon>
        <taxon>Clostridiaceae</taxon>
        <taxon>Clostridium</taxon>
    </lineage>
</organism>
<gene>
    <name evidence="1" type="ORF">KPL37_00300</name>
</gene>
<dbReference type="RefSeq" id="WP_216145167.1">
    <property type="nucleotide sequence ID" value="NZ_JAHLDV010000001.1"/>
</dbReference>
<accession>A0ABS6BN38</accession>
<dbReference type="Proteomes" id="UP000776252">
    <property type="component" value="Unassembled WGS sequence"/>
</dbReference>
<sequence>MIILIVGLLKLIKTITSVNSIIKKNEDDIEEIISILPKTFKNWFEITDNVKDVTEVVVEKTASVLKSTDSLQKYLVYIVDILTIVKNIFSSKK</sequence>
<keyword evidence="2" id="KW-1185">Reference proteome</keyword>
<proteinExistence type="predicted"/>
<evidence type="ECO:0000313" key="1">
    <source>
        <dbReference type="EMBL" id="MBU3158212.1"/>
    </source>
</evidence>
<dbReference type="EMBL" id="JAHLDV010000001">
    <property type="protein sequence ID" value="MBU3158212.1"/>
    <property type="molecule type" value="Genomic_DNA"/>
</dbReference>
<protein>
    <submittedName>
        <fullName evidence="1">Uncharacterized protein</fullName>
    </submittedName>
</protein>
<name>A0ABS6BN38_9CLOT</name>